<dbReference type="Gene3D" id="2.30.38.10">
    <property type="entry name" value="Luciferase, Domain 3"/>
    <property type="match status" value="1"/>
</dbReference>
<keyword evidence="7" id="KW-1185">Reference proteome</keyword>
<protein>
    <submittedName>
        <fullName evidence="6">Cellulase</fullName>
        <ecNumber evidence="6">3.2.1.4</ecNumber>
    </submittedName>
</protein>
<accession>A0ABY8EPE0</accession>
<evidence type="ECO:0000256" key="2">
    <source>
        <dbReference type="ARBA" id="ARBA00022598"/>
    </source>
</evidence>
<keyword evidence="3" id="KW-0276">Fatty acid metabolism</keyword>
<evidence type="ECO:0000259" key="5">
    <source>
        <dbReference type="Pfam" id="PF13193"/>
    </source>
</evidence>
<dbReference type="PANTHER" id="PTHR43859:SF4">
    <property type="entry name" value="BUTANOATE--COA LIGASE AAE1-RELATED"/>
    <property type="match status" value="1"/>
</dbReference>
<keyword evidence="6" id="KW-0378">Hydrolase</keyword>
<feature type="domain" description="AMP-binding enzyme C-terminal" evidence="5">
    <location>
        <begin position="62"/>
        <end position="148"/>
    </location>
</feature>
<dbReference type="Gene3D" id="3.30.300.30">
    <property type="match status" value="1"/>
</dbReference>
<evidence type="ECO:0000313" key="6">
    <source>
        <dbReference type="EMBL" id="WFD47353.1"/>
    </source>
</evidence>
<comment type="similarity">
    <text evidence="1">Belongs to the ATP-dependent AMP-binding enzyme family.</text>
</comment>
<dbReference type="EMBL" id="CP046235">
    <property type="protein sequence ID" value="WFD47353.1"/>
    <property type="molecule type" value="Genomic_DNA"/>
</dbReference>
<gene>
    <name evidence="6" type="ORF">GLX27_002004</name>
</gene>
<reference evidence="6 7" key="1">
    <citation type="journal article" date="2020" name="Elife">
        <title>Loss of centromere function drives karyotype evolution in closely related Malassezia species.</title>
        <authorList>
            <person name="Sankaranarayanan S.R."/>
            <person name="Ianiri G."/>
            <person name="Coelho M.A."/>
            <person name="Reza M.H."/>
            <person name="Thimmappa B.C."/>
            <person name="Ganguly P."/>
            <person name="Vadnala R.N."/>
            <person name="Sun S."/>
            <person name="Siddharthan R."/>
            <person name="Tellgren-Roth C."/>
            <person name="Dawson T.L."/>
            <person name="Heitman J."/>
            <person name="Sanyal K."/>
        </authorList>
    </citation>
    <scope>NUCLEOTIDE SEQUENCE [LARGE SCALE GENOMIC DNA]</scope>
    <source>
        <strain evidence="6">CBS14141</strain>
    </source>
</reference>
<proteinExistence type="inferred from homology"/>
<organism evidence="6 7">
    <name type="scientific">Malassezia furfur</name>
    <name type="common">Pityriasis versicolor infection agent</name>
    <name type="synonym">Pityrosporum furfur</name>
    <dbReference type="NCBI Taxonomy" id="55194"/>
    <lineage>
        <taxon>Eukaryota</taxon>
        <taxon>Fungi</taxon>
        <taxon>Dikarya</taxon>
        <taxon>Basidiomycota</taxon>
        <taxon>Ustilaginomycotina</taxon>
        <taxon>Malasseziomycetes</taxon>
        <taxon>Malasseziales</taxon>
        <taxon>Malasseziaceae</taxon>
        <taxon>Malassezia</taxon>
    </lineage>
</organism>
<keyword evidence="4" id="KW-0443">Lipid metabolism</keyword>
<dbReference type="Proteomes" id="UP000818624">
    <property type="component" value="Chromosome 2"/>
</dbReference>
<dbReference type="InterPro" id="IPR025110">
    <property type="entry name" value="AMP-bd_C"/>
</dbReference>
<name>A0ABY8EPE0_MALFU</name>
<evidence type="ECO:0000256" key="3">
    <source>
        <dbReference type="ARBA" id="ARBA00022832"/>
    </source>
</evidence>
<evidence type="ECO:0000313" key="7">
    <source>
        <dbReference type="Proteomes" id="UP000818624"/>
    </source>
</evidence>
<dbReference type="PANTHER" id="PTHR43859">
    <property type="entry name" value="ACYL-ACTIVATING ENZYME"/>
    <property type="match status" value="1"/>
</dbReference>
<evidence type="ECO:0000256" key="4">
    <source>
        <dbReference type="ARBA" id="ARBA00023098"/>
    </source>
</evidence>
<dbReference type="SUPFAM" id="SSF56801">
    <property type="entry name" value="Acetyl-CoA synthetase-like"/>
    <property type="match status" value="1"/>
</dbReference>
<keyword evidence="6" id="KW-0326">Glycosidase</keyword>
<dbReference type="GO" id="GO:0008810">
    <property type="term" value="F:cellulase activity"/>
    <property type="evidence" value="ECO:0007669"/>
    <property type="project" value="UniProtKB-EC"/>
</dbReference>
<evidence type="ECO:0000256" key="1">
    <source>
        <dbReference type="ARBA" id="ARBA00006432"/>
    </source>
</evidence>
<keyword evidence="2" id="KW-0436">Ligase</keyword>
<dbReference type="EC" id="3.2.1.4" evidence="6"/>
<sequence>MRGNMTLKGYYRDAEATAQATRGGWFHTGDLAVRHPGGEVQILDRGKDVIISGGENISSVMVEQELAAHPWVNESAVVARAHPQWGEAVHAFVLLSRVGERALAGKDTEAATAALAKALEAHCRQHMSKFAVPKTYEIVTELPKTSTGSTLCASLTQKSRKRCCASASRVCSVPRARP</sequence>
<dbReference type="InterPro" id="IPR045851">
    <property type="entry name" value="AMP-bd_C_sf"/>
</dbReference>
<dbReference type="Pfam" id="PF13193">
    <property type="entry name" value="AMP-binding_C"/>
    <property type="match status" value="1"/>
</dbReference>